<organism evidence="2 3">
    <name type="scientific">Lentibacillus populi</name>
    <dbReference type="NCBI Taxonomy" id="1827502"/>
    <lineage>
        <taxon>Bacteria</taxon>
        <taxon>Bacillati</taxon>
        <taxon>Bacillota</taxon>
        <taxon>Bacilli</taxon>
        <taxon>Bacillales</taxon>
        <taxon>Bacillaceae</taxon>
        <taxon>Lentibacillus</taxon>
    </lineage>
</organism>
<dbReference type="Proteomes" id="UP000621492">
    <property type="component" value="Unassembled WGS sequence"/>
</dbReference>
<comment type="caution">
    <text evidence="2">The sequence shown here is derived from an EMBL/GenBank/DDBJ whole genome shotgun (WGS) entry which is preliminary data.</text>
</comment>
<protein>
    <recommendedName>
        <fullName evidence="1">IrrE N-terminal-like domain-containing protein</fullName>
    </recommendedName>
</protein>
<gene>
    <name evidence="2" type="ORF">GCM10011409_43170</name>
</gene>
<keyword evidence="3" id="KW-1185">Reference proteome</keyword>
<sequence>MYTHLEDFIYKLLTSIGIKRPKDLDMHTIANKLGLEISYDEEKIFYCDNEINLKRSTKMQEWFDFVHELCHYLRHCGSQINMHPLFRQLQEYQADYFTYHFCIPTFMLDNLFNYTIYDIMILFNVDYEFAFKRLEMYKNKLLLTKGII</sequence>
<accession>A0A9W5X808</accession>
<proteinExistence type="predicted"/>
<dbReference type="Pfam" id="PF06114">
    <property type="entry name" value="Peptidase_M78"/>
    <property type="match status" value="1"/>
</dbReference>
<evidence type="ECO:0000313" key="3">
    <source>
        <dbReference type="Proteomes" id="UP000621492"/>
    </source>
</evidence>
<dbReference type="InterPro" id="IPR010359">
    <property type="entry name" value="IrrE_HExxH"/>
</dbReference>
<evidence type="ECO:0000259" key="1">
    <source>
        <dbReference type="Pfam" id="PF06114"/>
    </source>
</evidence>
<reference evidence="2" key="2">
    <citation type="submission" date="2020-09" db="EMBL/GenBank/DDBJ databases">
        <authorList>
            <person name="Sun Q."/>
            <person name="Zhou Y."/>
        </authorList>
    </citation>
    <scope>NUCLEOTIDE SEQUENCE</scope>
    <source>
        <strain evidence="2">CGMCC 1.15454</strain>
    </source>
</reference>
<feature type="domain" description="IrrE N-terminal-like" evidence="1">
    <location>
        <begin position="51"/>
        <end position="134"/>
    </location>
</feature>
<name>A0A9W5X808_9BACI</name>
<dbReference type="AlphaFoldDB" id="A0A9W5X808"/>
<dbReference type="EMBL" id="BMJD01000065">
    <property type="protein sequence ID" value="GGB61294.1"/>
    <property type="molecule type" value="Genomic_DNA"/>
</dbReference>
<reference evidence="2" key="1">
    <citation type="journal article" date="2014" name="Int. J. Syst. Evol. Microbiol.">
        <title>Complete genome sequence of Corynebacterium casei LMG S-19264T (=DSM 44701T), isolated from a smear-ripened cheese.</title>
        <authorList>
            <consortium name="US DOE Joint Genome Institute (JGI-PGF)"/>
            <person name="Walter F."/>
            <person name="Albersmeier A."/>
            <person name="Kalinowski J."/>
            <person name="Ruckert C."/>
        </authorList>
    </citation>
    <scope>NUCLEOTIDE SEQUENCE</scope>
    <source>
        <strain evidence="2">CGMCC 1.15454</strain>
    </source>
</reference>
<evidence type="ECO:0000313" key="2">
    <source>
        <dbReference type="EMBL" id="GGB61294.1"/>
    </source>
</evidence>